<dbReference type="EMBL" id="MT141484">
    <property type="protein sequence ID" value="QJA62875.1"/>
    <property type="molecule type" value="Genomic_DNA"/>
</dbReference>
<proteinExistence type="predicted"/>
<dbReference type="GO" id="GO:0016740">
    <property type="term" value="F:transferase activity"/>
    <property type="evidence" value="ECO:0007669"/>
    <property type="project" value="UniProtKB-KW"/>
</dbReference>
<organism evidence="1">
    <name type="scientific">viral metagenome</name>
    <dbReference type="NCBI Taxonomy" id="1070528"/>
    <lineage>
        <taxon>unclassified sequences</taxon>
        <taxon>metagenomes</taxon>
        <taxon>organismal metagenomes</taxon>
    </lineage>
</organism>
<sequence>MHILIDARRHEVARPITGPAFGATEVLIRYMAEALASLGHRVDVLCAEPQEHFVSDVYWWPGQMGPRKCDLLILSDQAQTLPRFKYDKAILWLTFSQPPLDGHERDIVRCLCLSAWHAEGFKALNPGVDTARVKVLPPALDMDNYNKAETSKEPHRLIWCNSPDRGLAHLMTMWPLLVEMVPDVSLSVTYNFDRYFESVQWAHDAVAVQAWEMKHWLEHTPNVVKHGPLDRDALVREQRLASVYAYPCDPPEAGSMAHCVSALECMAASCICILPPIESYPTVFPDACFIDRVTDYHTWAQTIVAALTRRGDFKRTLQRGRALAEHHGLSQYRQRWKDILEGLA</sequence>
<dbReference type="Gene3D" id="3.40.50.2000">
    <property type="entry name" value="Glycogen Phosphorylase B"/>
    <property type="match status" value="1"/>
</dbReference>
<reference evidence="1" key="1">
    <citation type="submission" date="2020-03" db="EMBL/GenBank/DDBJ databases">
        <title>The deep terrestrial virosphere.</title>
        <authorList>
            <person name="Holmfeldt K."/>
            <person name="Nilsson E."/>
            <person name="Simone D."/>
            <person name="Lopez-Fernandez M."/>
            <person name="Wu X."/>
            <person name="de Brujin I."/>
            <person name="Lundin D."/>
            <person name="Andersson A."/>
            <person name="Bertilsson S."/>
            <person name="Dopson M."/>
        </authorList>
    </citation>
    <scope>NUCLEOTIDE SEQUENCE</scope>
    <source>
        <strain evidence="1">MM415B00708</strain>
    </source>
</reference>
<keyword evidence="1" id="KW-0808">Transferase</keyword>
<accession>A0A6M3J0M6</accession>
<dbReference type="AlphaFoldDB" id="A0A6M3J0M6"/>
<evidence type="ECO:0000313" key="1">
    <source>
        <dbReference type="EMBL" id="QJA62875.1"/>
    </source>
</evidence>
<protein>
    <submittedName>
        <fullName evidence="1">Putative glycosyltransferase</fullName>
    </submittedName>
</protein>
<name>A0A6M3J0M6_9ZZZZ</name>
<dbReference type="SUPFAM" id="SSF53756">
    <property type="entry name" value="UDP-Glycosyltransferase/glycogen phosphorylase"/>
    <property type="match status" value="1"/>
</dbReference>
<gene>
    <name evidence="1" type="ORF">MM415B00708_0010</name>
</gene>